<gene>
    <name evidence="1" type="ORF">FG383_00690</name>
</gene>
<dbReference type="Proteomes" id="UP000318937">
    <property type="component" value="Unassembled WGS sequence"/>
</dbReference>
<evidence type="ECO:0000313" key="1">
    <source>
        <dbReference type="EMBL" id="TQR18833.1"/>
    </source>
</evidence>
<organism evidence="1 2">
    <name type="scientific">Psychrobacillus soli</name>
    <dbReference type="NCBI Taxonomy" id="1543965"/>
    <lineage>
        <taxon>Bacteria</taxon>
        <taxon>Bacillati</taxon>
        <taxon>Bacillota</taxon>
        <taxon>Bacilli</taxon>
        <taxon>Bacillales</taxon>
        <taxon>Bacillaceae</taxon>
        <taxon>Psychrobacillus</taxon>
    </lineage>
</organism>
<proteinExistence type="predicted"/>
<dbReference type="EMBL" id="VDGG01000001">
    <property type="protein sequence ID" value="TQR18833.1"/>
    <property type="molecule type" value="Genomic_DNA"/>
</dbReference>
<name>A0A544TN04_9BACI</name>
<dbReference type="RefSeq" id="WP_142604916.1">
    <property type="nucleotide sequence ID" value="NZ_VDGG01000001.1"/>
</dbReference>
<dbReference type="OrthoDB" id="2910128at2"/>
<evidence type="ECO:0008006" key="3">
    <source>
        <dbReference type="Google" id="ProtNLM"/>
    </source>
</evidence>
<dbReference type="GO" id="GO:0047661">
    <property type="term" value="F:amino-acid racemase activity"/>
    <property type="evidence" value="ECO:0007669"/>
    <property type="project" value="InterPro"/>
</dbReference>
<comment type="caution">
    <text evidence="1">The sequence shown here is derived from an EMBL/GenBank/DDBJ whole genome shotgun (WGS) entry which is preliminary data.</text>
</comment>
<dbReference type="InterPro" id="IPR015942">
    <property type="entry name" value="Asp/Glu/hydantoin_racemase"/>
</dbReference>
<dbReference type="Pfam" id="PF01177">
    <property type="entry name" value="Asp_Glu_race"/>
    <property type="match status" value="1"/>
</dbReference>
<evidence type="ECO:0000313" key="2">
    <source>
        <dbReference type="Proteomes" id="UP000318937"/>
    </source>
</evidence>
<sequence length="212" mass="23416">MKICLISATTASLAPIEKALKEVAPEVEYVHLLDSSLLKQLKEKGQIDEQITLRFDTLITLAVDAKCDGVLFTCSAFNDLANYFDEKFTIPIVRSDQGLINELLQYDNVGIVSTVKETPPVLISSLKKVRPDQIIKTVVEDGLIHLAEKGDFESHDKILQGHIDSLAEEVEVIGLSQFSIAHLKGQVQINKPIIDPAQTAVKEIIKRINESA</sequence>
<protein>
    <recommendedName>
        <fullName evidence="3">Aspartate/glutamate racemase family protein</fullName>
    </recommendedName>
</protein>
<accession>A0A544TN04</accession>
<keyword evidence="2" id="KW-1185">Reference proteome</keyword>
<reference evidence="1 2" key="1">
    <citation type="submission" date="2019-05" db="EMBL/GenBank/DDBJ databases">
        <title>Psychrobacillus vulpis sp. nov., a new species isolated from feces of a red fox that inhabits in The Tablas de Daimiel Natural Park, Albacete, Spain.</title>
        <authorList>
            <person name="Rodriguez M."/>
            <person name="Reina J.C."/>
            <person name="Bejar V."/>
            <person name="Llamas I."/>
        </authorList>
    </citation>
    <scope>NUCLEOTIDE SEQUENCE [LARGE SCALE GENOMIC DNA]</scope>
    <source>
        <strain evidence="1 2">NHI-2</strain>
    </source>
</reference>
<dbReference type="AlphaFoldDB" id="A0A544TN04"/>